<accession>A0ABU1TH77</accession>
<organism evidence="1 2">
    <name type="scientific">Mucilaginibacter pocheonensis</name>
    <dbReference type="NCBI Taxonomy" id="398050"/>
    <lineage>
        <taxon>Bacteria</taxon>
        <taxon>Pseudomonadati</taxon>
        <taxon>Bacteroidota</taxon>
        <taxon>Sphingobacteriia</taxon>
        <taxon>Sphingobacteriales</taxon>
        <taxon>Sphingobacteriaceae</taxon>
        <taxon>Mucilaginibacter</taxon>
    </lineage>
</organism>
<proteinExistence type="predicted"/>
<gene>
    <name evidence="1" type="ORF">J2W55_004630</name>
</gene>
<comment type="caution">
    <text evidence="1">The sequence shown here is derived from an EMBL/GenBank/DDBJ whole genome shotgun (WGS) entry which is preliminary data.</text>
</comment>
<sequence>MLDRWYYQERYQRYPDNIDHIDMPQDLITGREKNCSIKMTWNTAIQLTRTDKH</sequence>
<reference evidence="1 2" key="1">
    <citation type="submission" date="2023-07" db="EMBL/GenBank/DDBJ databases">
        <title>Sorghum-associated microbial communities from plants grown in Nebraska, USA.</title>
        <authorList>
            <person name="Schachtman D."/>
        </authorList>
    </citation>
    <scope>NUCLEOTIDE SEQUENCE [LARGE SCALE GENOMIC DNA]</scope>
    <source>
        <strain evidence="1 2">3262</strain>
    </source>
</reference>
<evidence type="ECO:0000313" key="2">
    <source>
        <dbReference type="Proteomes" id="UP001247620"/>
    </source>
</evidence>
<keyword evidence="2" id="KW-1185">Reference proteome</keyword>
<dbReference type="EMBL" id="JAVDUU010000004">
    <property type="protein sequence ID" value="MDR6944770.1"/>
    <property type="molecule type" value="Genomic_DNA"/>
</dbReference>
<evidence type="ECO:0000313" key="1">
    <source>
        <dbReference type="EMBL" id="MDR6944770.1"/>
    </source>
</evidence>
<name>A0ABU1TH77_9SPHI</name>
<protein>
    <submittedName>
        <fullName evidence="1">Uncharacterized protein</fullName>
    </submittedName>
</protein>
<dbReference type="Proteomes" id="UP001247620">
    <property type="component" value="Unassembled WGS sequence"/>
</dbReference>